<name>A0A024QI80_9BACI</name>
<keyword evidence="2" id="KW-1185">Reference proteome</keyword>
<accession>A0A024QI80</accession>
<dbReference type="RefSeq" id="WP_038246987.1">
    <property type="nucleotide sequence ID" value="NZ_BNER01000008.1"/>
</dbReference>
<dbReference type="OrthoDB" id="2974318at2"/>
<sequence>MELVTAYLYMTSPIPSENISAKSFYKLKENNWYQDNRGSQKFQILNKRFKIDQNWYKVGIRFERSQDNYVLNTPIPFFITEAETDNGQVFTDKVVHHGRKVKHTLGYLHKGIPIELIDAVIQDLKEHLIYTN</sequence>
<protein>
    <submittedName>
        <fullName evidence="1">Uncharacterized protein</fullName>
    </submittedName>
</protein>
<dbReference type="AlphaFoldDB" id="A0A024QI80"/>
<evidence type="ECO:0000313" key="2">
    <source>
        <dbReference type="Proteomes" id="UP000028875"/>
    </source>
</evidence>
<evidence type="ECO:0000313" key="1">
    <source>
        <dbReference type="EMBL" id="CDQ41932.1"/>
    </source>
</evidence>
<proteinExistence type="predicted"/>
<dbReference type="Proteomes" id="UP000028875">
    <property type="component" value="Unassembled WGS sequence"/>
</dbReference>
<gene>
    <name evidence="1" type="ORF">BN990_04311</name>
</gene>
<dbReference type="EMBL" id="CCDP010000003">
    <property type="protein sequence ID" value="CDQ41932.1"/>
    <property type="molecule type" value="Genomic_DNA"/>
</dbReference>
<dbReference type="STRING" id="1462526.BN990_04311"/>
<reference evidence="1 2" key="1">
    <citation type="submission" date="2014-03" db="EMBL/GenBank/DDBJ databases">
        <authorList>
            <person name="Urmite Genomes U."/>
        </authorList>
    </citation>
    <scope>NUCLEOTIDE SEQUENCE [LARGE SCALE GENOMIC DNA]</scope>
    <source>
        <strain evidence="1 2">Vm-5</strain>
    </source>
</reference>
<reference evidence="2" key="2">
    <citation type="submission" date="2014-05" db="EMBL/GenBank/DDBJ databases">
        <title>Draft genome sequence of Virgibacillus massiliensis Vm-5.</title>
        <authorList>
            <person name="Khelaifia S."/>
            <person name="Croce O."/>
            <person name="Lagier J.C."/>
            <person name="Raoult D."/>
        </authorList>
    </citation>
    <scope>NUCLEOTIDE SEQUENCE [LARGE SCALE GENOMIC DNA]</scope>
    <source>
        <strain evidence="2">Vm-5</strain>
    </source>
</reference>
<comment type="caution">
    <text evidence="1">The sequence shown here is derived from an EMBL/GenBank/DDBJ whole genome shotgun (WGS) entry which is preliminary data.</text>
</comment>
<organism evidence="1 2">
    <name type="scientific">Virgibacillus massiliensis</name>
    <dbReference type="NCBI Taxonomy" id="1462526"/>
    <lineage>
        <taxon>Bacteria</taxon>
        <taxon>Bacillati</taxon>
        <taxon>Bacillota</taxon>
        <taxon>Bacilli</taxon>
        <taxon>Bacillales</taxon>
        <taxon>Bacillaceae</taxon>
        <taxon>Virgibacillus</taxon>
    </lineage>
</organism>